<proteinExistence type="predicted"/>
<accession>A0ACB9RXS4</accession>
<evidence type="ECO:0000313" key="2">
    <source>
        <dbReference type="Proteomes" id="UP001057402"/>
    </source>
</evidence>
<gene>
    <name evidence="1" type="ORF">MLD38_008904</name>
</gene>
<evidence type="ECO:0000313" key="1">
    <source>
        <dbReference type="EMBL" id="KAI4383021.1"/>
    </source>
</evidence>
<comment type="caution">
    <text evidence="1">The sequence shown here is derived from an EMBL/GenBank/DDBJ whole genome shotgun (WGS) entry which is preliminary data.</text>
</comment>
<organism evidence="1 2">
    <name type="scientific">Melastoma candidum</name>
    <dbReference type="NCBI Taxonomy" id="119954"/>
    <lineage>
        <taxon>Eukaryota</taxon>
        <taxon>Viridiplantae</taxon>
        <taxon>Streptophyta</taxon>
        <taxon>Embryophyta</taxon>
        <taxon>Tracheophyta</taxon>
        <taxon>Spermatophyta</taxon>
        <taxon>Magnoliopsida</taxon>
        <taxon>eudicotyledons</taxon>
        <taxon>Gunneridae</taxon>
        <taxon>Pentapetalae</taxon>
        <taxon>rosids</taxon>
        <taxon>malvids</taxon>
        <taxon>Myrtales</taxon>
        <taxon>Melastomataceae</taxon>
        <taxon>Melastomatoideae</taxon>
        <taxon>Melastomateae</taxon>
        <taxon>Melastoma</taxon>
    </lineage>
</organism>
<dbReference type="Proteomes" id="UP001057402">
    <property type="component" value="Chromosome 3"/>
</dbReference>
<name>A0ACB9RXS4_9MYRT</name>
<sequence length="121" mass="13310">MDFAWLNAIVVGASCLAMGYCMGARLPLRFSKPSSSPSPSLPSGSPKKSRHNSKEPLEIGQLAHILSDFKMVLVVRNDLKMGKSSLLPNAVMRPWDSTKSSSVVHPRLWTDGRCVLSLRWS</sequence>
<keyword evidence="2" id="KW-1185">Reference proteome</keyword>
<reference evidence="2" key="1">
    <citation type="journal article" date="2023" name="Front. Plant Sci.">
        <title>Chromosomal-level genome assembly of Melastoma candidum provides insights into trichome evolution.</title>
        <authorList>
            <person name="Zhong Y."/>
            <person name="Wu W."/>
            <person name="Sun C."/>
            <person name="Zou P."/>
            <person name="Liu Y."/>
            <person name="Dai S."/>
            <person name="Zhou R."/>
        </authorList>
    </citation>
    <scope>NUCLEOTIDE SEQUENCE [LARGE SCALE GENOMIC DNA]</scope>
</reference>
<dbReference type="EMBL" id="CM042882">
    <property type="protein sequence ID" value="KAI4383021.1"/>
    <property type="molecule type" value="Genomic_DNA"/>
</dbReference>
<protein>
    <submittedName>
        <fullName evidence="1">Uncharacterized protein</fullName>
    </submittedName>
</protein>